<dbReference type="GeneID" id="91541270"/>
<feature type="domain" description="Histidine kinase/HSP90-like ATPase" evidence="1">
    <location>
        <begin position="13"/>
        <end position="48"/>
    </location>
</feature>
<evidence type="ECO:0000313" key="3">
    <source>
        <dbReference type="Proteomes" id="UP001335325"/>
    </source>
</evidence>
<dbReference type="Gene3D" id="3.30.565.10">
    <property type="entry name" value="Histidine kinase-like ATPase, C-terminal domain"/>
    <property type="match status" value="1"/>
</dbReference>
<name>A0ABZ1GZP6_9ACTN</name>
<organism evidence="2 3">
    <name type="scientific">Streptomyces hirsutus</name>
    <dbReference type="NCBI Taxonomy" id="35620"/>
    <lineage>
        <taxon>Bacteria</taxon>
        <taxon>Bacillati</taxon>
        <taxon>Actinomycetota</taxon>
        <taxon>Actinomycetes</taxon>
        <taxon>Kitasatosporales</taxon>
        <taxon>Streptomycetaceae</taxon>
        <taxon>Streptomyces</taxon>
    </lineage>
</organism>
<sequence>MIEVRGLTKRYGEVLAIVDSLVRAHGGRVEVRTAPDQGATFRVLLPLNSGVRTEKWP</sequence>
<dbReference type="InterPro" id="IPR036890">
    <property type="entry name" value="HATPase_C_sf"/>
</dbReference>
<dbReference type="SUPFAM" id="SSF55874">
    <property type="entry name" value="ATPase domain of HSP90 chaperone/DNA topoisomerase II/histidine kinase"/>
    <property type="match status" value="1"/>
</dbReference>
<evidence type="ECO:0000313" key="2">
    <source>
        <dbReference type="EMBL" id="WSD11713.1"/>
    </source>
</evidence>
<reference evidence="2 3" key="1">
    <citation type="submission" date="2022-10" db="EMBL/GenBank/DDBJ databases">
        <title>The complete genomes of actinobacterial strains from the NBC collection.</title>
        <authorList>
            <person name="Joergensen T.S."/>
            <person name="Alvarez Arevalo M."/>
            <person name="Sterndorff E.B."/>
            <person name="Faurdal D."/>
            <person name="Vuksanovic O."/>
            <person name="Mourched A.-S."/>
            <person name="Charusanti P."/>
            <person name="Shaw S."/>
            <person name="Blin K."/>
            <person name="Weber T."/>
        </authorList>
    </citation>
    <scope>NUCLEOTIDE SEQUENCE [LARGE SCALE GENOMIC DNA]</scope>
    <source>
        <strain evidence="2 3">NBC 01753</strain>
    </source>
</reference>
<dbReference type="Proteomes" id="UP001335325">
    <property type="component" value="Chromosome"/>
</dbReference>
<accession>A0ABZ1GZP6</accession>
<dbReference type="Pfam" id="PF02518">
    <property type="entry name" value="HATPase_c"/>
    <property type="match status" value="1"/>
</dbReference>
<keyword evidence="3" id="KW-1185">Reference proteome</keyword>
<dbReference type="EMBL" id="CP109134">
    <property type="protein sequence ID" value="WSD11713.1"/>
    <property type="molecule type" value="Genomic_DNA"/>
</dbReference>
<evidence type="ECO:0000259" key="1">
    <source>
        <dbReference type="Pfam" id="PF02518"/>
    </source>
</evidence>
<protein>
    <recommendedName>
        <fullName evidence="1">Histidine kinase/HSP90-like ATPase domain-containing protein</fullName>
    </recommendedName>
</protein>
<gene>
    <name evidence="2" type="ORF">OIE73_01825</name>
</gene>
<dbReference type="RefSeq" id="WP_326750948.1">
    <property type="nucleotide sequence ID" value="NZ_CP109134.1"/>
</dbReference>
<proteinExistence type="predicted"/>
<dbReference type="InterPro" id="IPR003594">
    <property type="entry name" value="HATPase_dom"/>
</dbReference>